<dbReference type="AlphaFoldDB" id="A0A225VLZ0"/>
<gene>
    <name evidence="1" type="ORF">PHMEG_00022062</name>
</gene>
<reference evidence="2" key="1">
    <citation type="submission" date="2017-03" db="EMBL/GenBank/DDBJ databases">
        <title>Phytopthora megakarya and P. palmivora, two closely related causual agents of cacao black pod achieved similar genome size and gene model numbers by different mechanisms.</title>
        <authorList>
            <person name="Ali S."/>
            <person name="Shao J."/>
            <person name="Larry D.J."/>
            <person name="Kronmiller B."/>
            <person name="Shen D."/>
            <person name="Strem M.D."/>
            <person name="Melnick R.L."/>
            <person name="Guiltinan M.J."/>
            <person name="Tyler B.M."/>
            <person name="Meinhardt L.W."/>
            <person name="Bailey B.A."/>
        </authorList>
    </citation>
    <scope>NUCLEOTIDE SEQUENCE [LARGE SCALE GENOMIC DNA]</scope>
    <source>
        <strain evidence="2">zdho120</strain>
    </source>
</reference>
<dbReference type="OrthoDB" id="126488at2759"/>
<dbReference type="EMBL" id="NBNE01004254">
    <property type="protein sequence ID" value="OWZ05777.1"/>
    <property type="molecule type" value="Genomic_DNA"/>
</dbReference>
<organism evidence="1 2">
    <name type="scientific">Phytophthora megakarya</name>
    <dbReference type="NCBI Taxonomy" id="4795"/>
    <lineage>
        <taxon>Eukaryota</taxon>
        <taxon>Sar</taxon>
        <taxon>Stramenopiles</taxon>
        <taxon>Oomycota</taxon>
        <taxon>Peronosporomycetes</taxon>
        <taxon>Peronosporales</taxon>
        <taxon>Peronosporaceae</taxon>
        <taxon>Phytophthora</taxon>
    </lineage>
</organism>
<protein>
    <submittedName>
        <fullName evidence="1">Uncharacterized protein</fullName>
    </submittedName>
</protein>
<name>A0A225VLZ0_9STRA</name>
<accession>A0A225VLZ0</accession>
<keyword evidence="2" id="KW-1185">Reference proteome</keyword>
<dbReference type="Proteomes" id="UP000198211">
    <property type="component" value="Unassembled WGS sequence"/>
</dbReference>
<comment type="caution">
    <text evidence="1">The sequence shown here is derived from an EMBL/GenBank/DDBJ whole genome shotgun (WGS) entry which is preliminary data.</text>
</comment>
<proteinExistence type="predicted"/>
<evidence type="ECO:0000313" key="1">
    <source>
        <dbReference type="EMBL" id="OWZ05777.1"/>
    </source>
</evidence>
<sequence length="150" mass="17013">MAVVAAEFDKALKMDFSSVGQLIVRVNETRNGISQQSRENRKGITIIPNQYAAIKVLSLFPSQVWGNNVDYTSGGFHSDKVDALLRNVFMDKSKSQIQAMRAQIVPANYVASHRPLGKRKWEDERKKKGGECFYCESRYNRDDGTPIARR</sequence>
<evidence type="ECO:0000313" key="2">
    <source>
        <dbReference type="Proteomes" id="UP000198211"/>
    </source>
</evidence>